<dbReference type="EMBL" id="JARKIK010000008">
    <property type="protein sequence ID" value="KAK8749888.1"/>
    <property type="molecule type" value="Genomic_DNA"/>
</dbReference>
<evidence type="ECO:0000313" key="2">
    <source>
        <dbReference type="Proteomes" id="UP001445076"/>
    </source>
</evidence>
<sequence length="171" mass="19444">MYLAIGLDPRMIDVGMDNHIANCVANTLSLYTSDESFYQYVQSLAKNIIEYGKFDHLNVSHICSMYLSYTATHYGRALRSAVAIIQAQISLQREELNIFDVVDKELKKIVELINPIASTKRDKVDDVNITVFRFFAHLVIKKWRGKMGAMGRQQTLDELHVSSTKNGDVLN</sequence>
<gene>
    <name evidence="1" type="ORF">OTU49_015112</name>
</gene>
<proteinExistence type="predicted"/>
<comment type="caution">
    <text evidence="1">The sequence shown here is derived from an EMBL/GenBank/DDBJ whole genome shotgun (WGS) entry which is preliminary data.</text>
</comment>
<accession>A0AAW0YDW2</accession>
<organism evidence="1 2">
    <name type="scientific">Cherax quadricarinatus</name>
    <name type="common">Australian red claw crayfish</name>
    <dbReference type="NCBI Taxonomy" id="27406"/>
    <lineage>
        <taxon>Eukaryota</taxon>
        <taxon>Metazoa</taxon>
        <taxon>Ecdysozoa</taxon>
        <taxon>Arthropoda</taxon>
        <taxon>Crustacea</taxon>
        <taxon>Multicrustacea</taxon>
        <taxon>Malacostraca</taxon>
        <taxon>Eumalacostraca</taxon>
        <taxon>Eucarida</taxon>
        <taxon>Decapoda</taxon>
        <taxon>Pleocyemata</taxon>
        <taxon>Astacidea</taxon>
        <taxon>Parastacoidea</taxon>
        <taxon>Parastacidae</taxon>
        <taxon>Cherax</taxon>
    </lineage>
</organism>
<reference evidence="1 2" key="1">
    <citation type="journal article" date="2024" name="BMC Genomics">
        <title>Genome assembly of redclaw crayfish (Cherax quadricarinatus) provides insights into its immune adaptation and hypoxia tolerance.</title>
        <authorList>
            <person name="Liu Z."/>
            <person name="Zheng J."/>
            <person name="Li H."/>
            <person name="Fang K."/>
            <person name="Wang S."/>
            <person name="He J."/>
            <person name="Zhou D."/>
            <person name="Weng S."/>
            <person name="Chi M."/>
            <person name="Gu Z."/>
            <person name="He J."/>
            <person name="Li F."/>
            <person name="Wang M."/>
        </authorList>
    </citation>
    <scope>NUCLEOTIDE SEQUENCE [LARGE SCALE GENOMIC DNA]</scope>
    <source>
        <strain evidence="1">ZL_2023a</strain>
    </source>
</reference>
<keyword evidence="2" id="KW-1185">Reference proteome</keyword>
<dbReference type="Proteomes" id="UP001445076">
    <property type="component" value="Unassembled WGS sequence"/>
</dbReference>
<name>A0AAW0YDW2_CHEQU</name>
<protein>
    <submittedName>
        <fullName evidence="1">Uncharacterized protein</fullName>
    </submittedName>
</protein>
<dbReference type="AlphaFoldDB" id="A0AAW0YDW2"/>
<evidence type="ECO:0000313" key="1">
    <source>
        <dbReference type="EMBL" id="KAK8749888.1"/>
    </source>
</evidence>